<dbReference type="InterPro" id="IPR035907">
    <property type="entry name" value="Hppk_sf"/>
</dbReference>
<evidence type="ECO:0000256" key="10">
    <source>
        <dbReference type="ARBA" id="ARBA00029409"/>
    </source>
</evidence>
<keyword evidence="6" id="KW-0547">Nucleotide-binding</keyword>
<evidence type="ECO:0000259" key="14">
    <source>
        <dbReference type="Pfam" id="PF01712"/>
    </source>
</evidence>
<evidence type="ECO:0000256" key="9">
    <source>
        <dbReference type="ARBA" id="ARBA00022909"/>
    </source>
</evidence>
<organism evidence="15 16">
    <name type="scientific">Aequorivita echinoideorum</name>
    <dbReference type="NCBI Taxonomy" id="1549647"/>
    <lineage>
        <taxon>Bacteria</taxon>
        <taxon>Pseudomonadati</taxon>
        <taxon>Bacteroidota</taxon>
        <taxon>Flavobacteriia</taxon>
        <taxon>Flavobacteriales</taxon>
        <taxon>Flavobacteriaceae</taxon>
        <taxon>Aequorivita</taxon>
    </lineage>
</organism>
<evidence type="ECO:0000256" key="8">
    <source>
        <dbReference type="ARBA" id="ARBA00022840"/>
    </source>
</evidence>
<evidence type="ECO:0000256" key="6">
    <source>
        <dbReference type="ARBA" id="ARBA00022741"/>
    </source>
</evidence>
<dbReference type="EC" id="2.7.6.3" evidence="3"/>
<evidence type="ECO:0000256" key="4">
    <source>
        <dbReference type="ARBA" id="ARBA00016218"/>
    </source>
</evidence>
<dbReference type="InterPro" id="IPR027417">
    <property type="entry name" value="P-loop_NTPase"/>
</dbReference>
<evidence type="ECO:0000256" key="1">
    <source>
        <dbReference type="ARBA" id="ARBA00005051"/>
    </source>
</evidence>
<evidence type="ECO:0000256" key="3">
    <source>
        <dbReference type="ARBA" id="ARBA00013253"/>
    </source>
</evidence>
<keyword evidence="16" id="KW-1185">Reference proteome</keyword>
<accession>A0ABS5S390</accession>
<comment type="function">
    <text evidence="10">Catalyzes the transfer of pyrophosphate from adenosine triphosphate (ATP) to 6-hydroxymethyl-7,8-dihydropterin, an enzymatic step in folate biosynthesis pathway.</text>
</comment>
<gene>
    <name evidence="15" type="primary">folK</name>
    <name evidence="15" type="ORF">KIV10_05690</name>
</gene>
<dbReference type="GO" id="GO:0003848">
    <property type="term" value="F:2-amino-4-hydroxy-6-hydroxymethyldihydropteridine diphosphokinase activity"/>
    <property type="evidence" value="ECO:0007669"/>
    <property type="project" value="UniProtKB-EC"/>
</dbReference>
<comment type="pathway">
    <text evidence="1">Cofactor biosynthesis; tetrahydrofolate biosynthesis; 2-amino-4-hydroxy-6-hydroxymethyl-7,8-dihydropteridine diphosphate from 7,8-dihydroneopterin triphosphate: step 4/4.</text>
</comment>
<keyword evidence="7" id="KW-0418">Kinase</keyword>
<dbReference type="Pfam" id="PF01712">
    <property type="entry name" value="dNK"/>
    <property type="match status" value="1"/>
</dbReference>
<dbReference type="InterPro" id="IPR000550">
    <property type="entry name" value="Hppk"/>
</dbReference>
<dbReference type="Gene3D" id="3.40.50.300">
    <property type="entry name" value="P-loop containing nucleotide triphosphate hydrolases"/>
    <property type="match status" value="1"/>
</dbReference>
<feature type="domain" description="Deoxynucleoside kinase" evidence="14">
    <location>
        <begin position="188"/>
        <end position="380"/>
    </location>
</feature>
<keyword evidence="8" id="KW-0067">ATP-binding</keyword>
<sequence length="381" mass="44193">MLKLETLKPNHHVYFSLGSNMGNRFENLQSAINFLFEKVGQIVKISSVYETPAMGFEGDPFLNCAVLLHTDLKPKKILKTILAIEKTMGRVRGATKSYTSRPIDIDIIFVDELILESQELTIPHPQMEKRKFVLQPLAEINSHIIHPISKKNIIKILAESTDNSTLLKQNKWLSNPVKDFNISKYNYIAIEGNIGAGKTSLATKIANDFNAKLILERFRDNPFLPKFYEDPARYAFPLEMSFLADRYQQLVDDIAQFDLFKECVIGDYDINKSLIFAQITLPEVEFLLYKRLFSVMQKELPKPDLYVYLYQNTERLLQNIKKRGRKYEQSIEADYLQKLNAGYLEFIKNQQSENVKIIDISEIDFIKNREDYLKVLKEIAD</sequence>
<proteinExistence type="inferred from homology"/>
<keyword evidence="5 15" id="KW-0808">Transferase</keyword>
<dbReference type="Gene3D" id="3.30.70.560">
    <property type="entry name" value="7,8-Dihydro-6-hydroxymethylpterin-pyrophosphokinase HPPK"/>
    <property type="match status" value="1"/>
</dbReference>
<evidence type="ECO:0000313" key="15">
    <source>
        <dbReference type="EMBL" id="MBT0607667.1"/>
    </source>
</evidence>
<comment type="similarity">
    <text evidence="2">Belongs to the HPPK family.</text>
</comment>
<dbReference type="Proteomes" id="UP001297092">
    <property type="component" value="Unassembled WGS sequence"/>
</dbReference>
<dbReference type="PANTHER" id="PTHR43071">
    <property type="entry name" value="2-AMINO-4-HYDROXY-6-HYDROXYMETHYLDIHYDROPTERIDINE PYROPHOSPHOKINASE"/>
    <property type="match status" value="1"/>
</dbReference>
<dbReference type="CDD" id="cd00483">
    <property type="entry name" value="HPPK"/>
    <property type="match status" value="1"/>
</dbReference>
<keyword evidence="9" id="KW-0289">Folate biosynthesis</keyword>
<evidence type="ECO:0000256" key="12">
    <source>
        <dbReference type="ARBA" id="ARBA00033413"/>
    </source>
</evidence>
<evidence type="ECO:0000256" key="7">
    <source>
        <dbReference type="ARBA" id="ARBA00022777"/>
    </source>
</evidence>
<dbReference type="CDD" id="cd01673">
    <property type="entry name" value="dNK"/>
    <property type="match status" value="1"/>
</dbReference>
<comment type="caution">
    <text evidence="15">The sequence shown here is derived from an EMBL/GenBank/DDBJ whole genome shotgun (WGS) entry which is preliminary data.</text>
</comment>
<dbReference type="EMBL" id="JAHCTB010000002">
    <property type="protein sequence ID" value="MBT0607667.1"/>
    <property type="molecule type" value="Genomic_DNA"/>
</dbReference>
<evidence type="ECO:0000256" key="2">
    <source>
        <dbReference type="ARBA" id="ARBA00005810"/>
    </source>
</evidence>
<name>A0ABS5S390_9FLAO</name>
<evidence type="ECO:0000259" key="13">
    <source>
        <dbReference type="Pfam" id="PF01288"/>
    </source>
</evidence>
<dbReference type="SUPFAM" id="SSF52540">
    <property type="entry name" value="P-loop containing nucleoside triphosphate hydrolases"/>
    <property type="match status" value="1"/>
</dbReference>
<dbReference type="NCBIfam" id="TIGR01498">
    <property type="entry name" value="folK"/>
    <property type="match status" value="1"/>
</dbReference>
<reference evidence="15 16" key="1">
    <citation type="submission" date="2021-05" db="EMBL/GenBank/DDBJ databases">
        <title>Aequorivita echinoideorum JCM 30378 genome.</title>
        <authorList>
            <person name="Zhang H."/>
            <person name="Li C."/>
        </authorList>
    </citation>
    <scope>NUCLEOTIDE SEQUENCE [LARGE SCALE GENOMIC DNA]</scope>
    <source>
        <strain evidence="15 16">JCM30378</strain>
    </source>
</reference>
<dbReference type="Pfam" id="PF01288">
    <property type="entry name" value="HPPK"/>
    <property type="match status" value="1"/>
</dbReference>
<dbReference type="PANTHER" id="PTHR43071:SF1">
    <property type="entry name" value="2-AMINO-4-HYDROXY-6-HYDROXYMETHYLDIHYDROPTERIDINE PYROPHOSPHOKINASE"/>
    <property type="match status" value="1"/>
</dbReference>
<evidence type="ECO:0000313" key="16">
    <source>
        <dbReference type="Proteomes" id="UP001297092"/>
    </source>
</evidence>
<feature type="domain" description="7,8-dihydro-6-hydroxymethylpterin-pyrophosphokinase" evidence="13">
    <location>
        <begin position="14"/>
        <end position="141"/>
    </location>
</feature>
<evidence type="ECO:0000256" key="5">
    <source>
        <dbReference type="ARBA" id="ARBA00022679"/>
    </source>
</evidence>
<evidence type="ECO:0000256" key="11">
    <source>
        <dbReference type="ARBA" id="ARBA00029766"/>
    </source>
</evidence>
<dbReference type="InterPro" id="IPR031314">
    <property type="entry name" value="DNK_dom"/>
</dbReference>
<dbReference type="SUPFAM" id="SSF55083">
    <property type="entry name" value="6-hydroxymethyl-7,8-dihydropterin pyrophosphokinase, HPPK"/>
    <property type="match status" value="1"/>
</dbReference>
<protein>
    <recommendedName>
        <fullName evidence="4">2-amino-4-hydroxy-6-hydroxymethyldihydropteridine pyrophosphokinase</fullName>
        <ecNumber evidence="3">2.7.6.3</ecNumber>
    </recommendedName>
    <alternativeName>
        <fullName evidence="11">6-hydroxymethyl-7,8-dihydropterin pyrophosphokinase</fullName>
    </alternativeName>
    <alternativeName>
        <fullName evidence="12">7,8-dihydro-6-hydroxymethylpterin-pyrophosphokinase</fullName>
    </alternativeName>
</protein>